<keyword evidence="2" id="KW-1185">Reference proteome</keyword>
<gene>
    <name evidence="1" type="ORF">L6452_02937</name>
</gene>
<evidence type="ECO:0000313" key="2">
    <source>
        <dbReference type="Proteomes" id="UP001055879"/>
    </source>
</evidence>
<comment type="caution">
    <text evidence="1">The sequence shown here is derived from an EMBL/GenBank/DDBJ whole genome shotgun (WGS) entry which is preliminary data.</text>
</comment>
<dbReference type="EMBL" id="CM042047">
    <property type="protein sequence ID" value="KAI3771769.1"/>
    <property type="molecule type" value="Genomic_DNA"/>
</dbReference>
<name>A0ACB9FKY6_ARCLA</name>
<proteinExistence type="predicted"/>
<reference evidence="2" key="1">
    <citation type="journal article" date="2022" name="Mol. Ecol. Resour.">
        <title>The genomes of chicory, endive, great burdock and yacon provide insights into Asteraceae palaeo-polyploidization history and plant inulin production.</title>
        <authorList>
            <person name="Fan W."/>
            <person name="Wang S."/>
            <person name="Wang H."/>
            <person name="Wang A."/>
            <person name="Jiang F."/>
            <person name="Liu H."/>
            <person name="Zhao H."/>
            <person name="Xu D."/>
            <person name="Zhang Y."/>
        </authorList>
    </citation>
    <scope>NUCLEOTIDE SEQUENCE [LARGE SCALE GENOMIC DNA]</scope>
    <source>
        <strain evidence="2">cv. Niubang</strain>
    </source>
</reference>
<dbReference type="Proteomes" id="UP001055879">
    <property type="component" value="Linkage Group LG01"/>
</dbReference>
<protein>
    <submittedName>
        <fullName evidence="1">Uncharacterized protein</fullName>
    </submittedName>
</protein>
<organism evidence="1 2">
    <name type="scientific">Arctium lappa</name>
    <name type="common">Greater burdock</name>
    <name type="synonym">Lappa major</name>
    <dbReference type="NCBI Taxonomy" id="4217"/>
    <lineage>
        <taxon>Eukaryota</taxon>
        <taxon>Viridiplantae</taxon>
        <taxon>Streptophyta</taxon>
        <taxon>Embryophyta</taxon>
        <taxon>Tracheophyta</taxon>
        <taxon>Spermatophyta</taxon>
        <taxon>Magnoliopsida</taxon>
        <taxon>eudicotyledons</taxon>
        <taxon>Gunneridae</taxon>
        <taxon>Pentapetalae</taxon>
        <taxon>asterids</taxon>
        <taxon>campanulids</taxon>
        <taxon>Asterales</taxon>
        <taxon>Asteraceae</taxon>
        <taxon>Carduoideae</taxon>
        <taxon>Cardueae</taxon>
        <taxon>Arctiinae</taxon>
        <taxon>Arctium</taxon>
    </lineage>
</organism>
<accession>A0ACB9FKY6</accession>
<sequence length="79" mass="9134">MVHHRHHYRISSTDLQEWWKEEEHGGDGDGIDRIYQICRMVQPFTSHSLTSTTVDSTVSNIRRFKSRGGGSMGMMKKVL</sequence>
<reference evidence="1 2" key="2">
    <citation type="journal article" date="2022" name="Mol. Ecol. Resour.">
        <title>The genomes of chicory, endive, great burdock and yacon provide insights into Asteraceae paleo-polyploidization history and plant inulin production.</title>
        <authorList>
            <person name="Fan W."/>
            <person name="Wang S."/>
            <person name="Wang H."/>
            <person name="Wang A."/>
            <person name="Jiang F."/>
            <person name="Liu H."/>
            <person name="Zhao H."/>
            <person name="Xu D."/>
            <person name="Zhang Y."/>
        </authorList>
    </citation>
    <scope>NUCLEOTIDE SEQUENCE [LARGE SCALE GENOMIC DNA]</scope>
    <source>
        <strain evidence="2">cv. Niubang</strain>
    </source>
</reference>
<evidence type="ECO:0000313" key="1">
    <source>
        <dbReference type="EMBL" id="KAI3771769.1"/>
    </source>
</evidence>